<accession>A0AAW0CRC9</accession>
<sequence>MESIEEIHKHIAELSFAIGVQLDVLKALEKRRSDARRTLNSRLDPMARLPVEIASEIFIRCTPNSPSMVFTEEPLRFLHVCQLWRGIAVSCPSLWASIQLNQVRPKSPDFDKACWDWFERARALPLSLCLHEGVHHSLTAWLKHFGRQIAHLELHVSDESQLHPVKAQGPFPVLQRMKICHSNNLGDSESESSDIAILLAAPSLVECTFHSVRYLYANDSKGSRMTHASLRHLRLGTPSPNSCSFNSSMILLRLKLPALETLHLTNLDISTAALTSFFAASGSASSLQALHMAISPLRYTTYRHGGWRLSTNLLNSFRSLGALRKLELFNGLETDYIALFRVLRAQDFLPSLQHLLIHGVFGKPSNWKLVLDTIVARGGGTEGSLRSVKVISTTVPKKTDLPLRILTHLRKLVKEEGMSIYVGSRSRNFV</sequence>
<dbReference type="Gene3D" id="3.80.10.10">
    <property type="entry name" value="Ribonuclease Inhibitor"/>
    <property type="match status" value="1"/>
</dbReference>
<name>A0AAW0CRC9_9AGAR</name>
<comment type="caution">
    <text evidence="1">The sequence shown here is derived from an EMBL/GenBank/DDBJ whole genome shotgun (WGS) entry which is preliminary data.</text>
</comment>
<dbReference type="InterPro" id="IPR032675">
    <property type="entry name" value="LRR_dom_sf"/>
</dbReference>
<proteinExistence type="predicted"/>
<evidence type="ECO:0008006" key="3">
    <source>
        <dbReference type="Google" id="ProtNLM"/>
    </source>
</evidence>
<dbReference type="AlphaFoldDB" id="A0AAW0CRC9"/>
<dbReference type="Gene3D" id="1.20.1280.50">
    <property type="match status" value="1"/>
</dbReference>
<dbReference type="SUPFAM" id="SSF52047">
    <property type="entry name" value="RNI-like"/>
    <property type="match status" value="1"/>
</dbReference>
<gene>
    <name evidence="1" type="ORF">R3P38DRAFT_2512519</name>
</gene>
<evidence type="ECO:0000313" key="2">
    <source>
        <dbReference type="Proteomes" id="UP001362999"/>
    </source>
</evidence>
<dbReference type="Proteomes" id="UP001362999">
    <property type="component" value="Unassembled WGS sequence"/>
</dbReference>
<protein>
    <recommendedName>
        <fullName evidence="3">F-box domain-containing protein</fullName>
    </recommendedName>
</protein>
<organism evidence="1 2">
    <name type="scientific">Favolaschia claudopus</name>
    <dbReference type="NCBI Taxonomy" id="2862362"/>
    <lineage>
        <taxon>Eukaryota</taxon>
        <taxon>Fungi</taxon>
        <taxon>Dikarya</taxon>
        <taxon>Basidiomycota</taxon>
        <taxon>Agaricomycotina</taxon>
        <taxon>Agaricomycetes</taxon>
        <taxon>Agaricomycetidae</taxon>
        <taxon>Agaricales</taxon>
        <taxon>Marasmiineae</taxon>
        <taxon>Mycenaceae</taxon>
        <taxon>Favolaschia</taxon>
    </lineage>
</organism>
<reference evidence="1 2" key="1">
    <citation type="journal article" date="2024" name="J Genomics">
        <title>Draft genome sequencing and assembly of Favolaschia claudopus CIRM-BRFM 2984 isolated from oak limbs.</title>
        <authorList>
            <person name="Navarro D."/>
            <person name="Drula E."/>
            <person name="Chaduli D."/>
            <person name="Cazenave R."/>
            <person name="Ahrendt S."/>
            <person name="Wang J."/>
            <person name="Lipzen A."/>
            <person name="Daum C."/>
            <person name="Barry K."/>
            <person name="Grigoriev I.V."/>
            <person name="Favel A."/>
            <person name="Rosso M.N."/>
            <person name="Martin F."/>
        </authorList>
    </citation>
    <scope>NUCLEOTIDE SEQUENCE [LARGE SCALE GENOMIC DNA]</scope>
    <source>
        <strain evidence="1 2">CIRM-BRFM 2984</strain>
    </source>
</reference>
<dbReference type="EMBL" id="JAWWNJ010000014">
    <property type="protein sequence ID" value="KAK7041159.1"/>
    <property type="molecule type" value="Genomic_DNA"/>
</dbReference>
<keyword evidence="2" id="KW-1185">Reference proteome</keyword>
<evidence type="ECO:0000313" key="1">
    <source>
        <dbReference type="EMBL" id="KAK7041159.1"/>
    </source>
</evidence>